<dbReference type="InterPro" id="IPR011042">
    <property type="entry name" value="6-blade_b-propeller_TolB-like"/>
</dbReference>
<feature type="domain" description="SMP-30/Gluconolactonase/LRE-like region" evidence="1">
    <location>
        <begin position="136"/>
        <end position="284"/>
    </location>
</feature>
<dbReference type="Proteomes" id="UP001221366">
    <property type="component" value="Unassembled WGS sequence"/>
</dbReference>
<dbReference type="PANTHER" id="PTHR11799:SF12">
    <property type="entry name" value="PARAOXONASE-RELATED"/>
    <property type="match status" value="1"/>
</dbReference>
<dbReference type="SUPFAM" id="SSF63829">
    <property type="entry name" value="Calcium-dependent phosphotriesterase"/>
    <property type="match status" value="1"/>
</dbReference>
<organism evidence="2 3">
    <name type="scientific">Flagellimonas yonaguniensis</name>
    <dbReference type="NCBI Taxonomy" id="3031325"/>
    <lineage>
        <taxon>Bacteria</taxon>
        <taxon>Pseudomonadati</taxon>
        <taxon>Bacteroidota</taxon>
        <taxon>Flavobacteriia</taxon>
        <taxon>Flavobacteriales</taxon>
        <taxon>Flavobacteriaceae</taxon>
        <taxon>Flagellimonas</taxon>
    </lineage>
</organism>
<keyword evidence="3" id="KW-1185">Reference proteome</keyword>
<accession>A0ABT5XWR8</accession>
<sequence>MKPFSVLTILLLVVFLLLSSEFYSQNNNAPDYFIKGIDNPEDLIKVNGTDWAIVSSMVSTKQSSGAIFALNTKSESIMLLFRLINEQDNYDGLTHFSPHGIYLTQSSVGNYQLYVINHGSREAIEIFDLIIVDKLPKLKWKRHIDFPKNVWANGLVVDGDGSIYATSMYDPTESDFLQKFDKGNPTGQIWKWHKTKLEWQPLLPTFFSGANGIAISPNGENLYVSEWARRKVHKISLAKKNITASATVGFLPDNIRWSIEGNLLIAGQNGRPVEVFESKGISIKNMYFSIVEMSPETLKFEELIKGGGADFANATVAMEANNLYWVGCVQNNKIAVYKK</sequence>
<dbReference type="RefSeq" id="WP_275614873.1">
    <property type="nucleotide sequence ID" value="NZ_JARFVB010000002.1"/>
</dbReference>
<dbReference type="EMBL" id="JARFVB010000002">
    <property type="protein sequence ID" value="MDF0715627.1"/>
    <property type="molecule type" value="Genomic_DNA"/>
</dbReference>
<comment type="caution">
    <text evidence="2">The sequence shown here is derived from an EMBL/GenBank/DDBJ whole genome shotgun (WGS) entry which is preliminary data.</text>
</comment>
<evidence type="ECO:0000259" key="1">
    <source>
        <dbReference type="Pfam" id="PF08450"/>
    </source>
</evidence>
<name>A0ABT5XWR8_9FLAO</name>
<proteinExistence type="predicted"/>
<dbReference type="Gene3D" id="2.120.10.30">
    <property type="entry name" value="TolB, C-terminal domain"/>
    <property type="match status" value="1"/>
</dbReference>
<dbReference type="InterPro" id="IPR051288">
    <property type="entry name" value="Serum_paraoxonase/arylesterase"/>
</dbReference>
<dbReference type="PANTHER" id="PTHR11799">
    <property type="entry name" value="PARAOXONASE"/>
    <property type="match status" value="1"/>
</dbReference>
<dbReference type="Pfam" id="PF08450">
    <property type="entry name" value="SGL"/>
    <property type="match status" value="1"/>
</dbReference>
<dbReference type="InterPro" id="IPR013658">
    <property type="entry name" value="SGL"/>
</dbReference>
<reference evidence="2 3" key="1">
    <citation type="submission" date="2023-03" db="EMBL/GenBank/DDBJ databases">
        <title>Muricauda XX sp. nov. and Muricauda XXX sp. nov., two novel species isolated from Okinawa Trough.</title>
        <authorList>
            <person name="Cao W."/>
            <person name="Deng X."/>
        </authorList>
    </citation>
    <scope>NUCLEOTIDE SEQUENCE [LARGE SCALE GENOMIC DNA]</scope>
    <source>
        <strain evidence="2 3">334s03</strain>
    </source>
</reference>
<evidence type="ECO:0000313" key="2">
    <source>
        <dbReference type="EMBL" id="MDF0715627.1"/>
    </source>
</evidence>
<evidence type="ECO:0000313" key="3">
    <source>
        <dbReference type="Proteomes" id="UP001221366"/>
    </source>
</evidence>
<protein>
    <submittedName>
        <fullName evidence="2">SMP-30/gluconolactonase/LRE family protein</fullName>
    </submittedName>
</protein>
<gene>
    <name evidence="2" type="ORF">PY092_05665</name>
</gene>